<gene>
    <name evidence="7 9 10 11" type="primary">rpusd1</name>
</gene>
<dbReference type="CTD" id="113000"/>
<dbReference type="GO" id="GO:0008270">
    <property type="term" value="F:zinc ion binding"/>
    <property type="evidence" value="ECO:0007669"/>
    <property type="project" value="UniProtKB-KW"/>
</dbReference>
<reference evidence="9 10" key="3">
    <citation type="submission" date="2025-04" db="UniProtKB">
        <authorList>
            <consortium name="RefSeq"/>
        </authorList>
    </citation>
    <scope>IDENTIFICATION</scope>
    <source>
        <strain evidence="9 10">Nigerian</strain>
        <tissue evidence="9 10">Liver and blood</tissue>
    </source>
</reference>
<dbReference type="Xenbase" id="XB-GENE-953402">
    <property type="gene designation" value="rpusd1"/>
</dbReference>
<organism evidence="7">
    <name type="scientific">Xenopus tropicalis</name>
    <name type="common">Western clawed frog</name>
    <name type="synonym">Silurana tropicalis</name>
    <dbReference type="NCBI Taxonomy" id="8364"/>
    <lineage>
        <taxon>Eukaryota</taxon>
        <taxon>Metazoa</taxon>
        <taxon>Chordata</taxon>
        <taxon>Craniata</taxon>
        <taxon>Vertebrata</taxon>
        <taxon>Euteleostomi</taxon>
        <taxon>Amphibia</taxon>
        <taxon>Batrachia</taxon>
        <taxon>Anura</taxon>
        <taxon>Pipoidea</taxon>
        <taxon>Pipidae</taxon>
        <taxon>Xenopodinae</taxon>
        <taxon>Xenopus</taxon>
        <taxon>Silurana</taxon>
    </lineage>
</organism>
<keyword evidence="4 5" id="KW-0238">DNA-binding</keyword>
<evidence type="ECO:0000313" key="8">
    <source>
        <dbReference type="Proteomes" id="UP000008143"/>
    </source>
</evidence>
<dbReference type="Pfam" id="PF05485">
    <property type="entry name" value="THAP"/>
    <property type="match status" value="1"/>
</dbReference>
<dbReference type="RefSeq" id="XP_012826274.2">
    <property type="nucleotide sequence ID" value="XM_012970820.3"/>
</dbReference>
<dbReference type="Ensembl" id="ENSXETT00000120495">
    <property type="protein sequence ID" value="ENSXETP00000116420"/>
    <property type="gene ID" value="ENSXETG00000039706"/>
</dbReference>
<evidence type="ECO:0000256" key="2">
    <source>
        <dbReference type="ARBA" id="ARBA00022771"/>
    </source>
</evidence>
<dbReference type="RefSeq" id="XP_012826273.2">
    <property type="nucleotide sequence ID" value="XM_012970819.3"/>
</dbReference>
<sequence>MPNCISPGCNNKTNKTTHAKGVIMHCFPPNITMIKLWLLQIGRDFGDVDAFAQKVLDHKKNGVFRLCSEHFAADSYVDHCATKRLKTDALPTIFPYRKTAPVWDTGLSSFFNINALSAKCSLSASPCSTNEGSSRNPNNISTGKAICKCVRKKMVDASTLTDPAMFSKDDSLPWQEIHGSGKGLKRKGHHTKFSRISCQNPSERGASLGISNRMIFLNDQPQSQVSGIKAKTGSIPNISSSSVITEPPFSMHYDVAIRDLVNERKFIVFESCLDVLLLKLSCGFDVNCSAHIVALEKHIEGSWLSVIGRCSKGHCFHLWDSQPVAGDIALGNLLSSAAVLFSGSNFYKVEDMSQLMGLQLISYDMHYNYQRMFLFPTIDKYWQCERRRLKEAMGRKKMCLSGNKQGSKYSTYTFTDVETKHILDFQVVQKSKTSTSLEMEKLVFETCLDRLLEEHYDVETIVTDQHPAIEELMCEKYSPVVHKYDVCFYAQKVKRQLVAASKRRKCSQISKWIPAIIQHLEWASRTSHGDAELLREKWQSLLLHVTNHDELDGFRVCHVCCNKALNPHSRSLPWIRKWSPAFHALRGVILSSKLTKDLACLSQFSSGKEVTLYHCFLQKYRPNKISFRMDAVDARTKLAALAYNANVHMEHKLSFVSSKVKDSVDPSLLKPPPRLNSNTHLLQMMLDAIKLCSLNQP</sequence>
<dbReference type="AGR" id="Xenbase:XB-GENE-953402"/>
<dbReference type="SMART" id="SM00692">
    <property type="entry name" value="DM3"/>
    <property type="match status" value="1"/>
</dbReference>
<evidence type="ECO:0000256" key="1">
    <source>
        <dbReference type="ARBA" id="ARBA00022723"/>
    </source>
</evidence>
<dbReference type="InterPro" id="IPR006612">
    <property type="entry name" value="THAP_Znf"/>
</dbReference>
<evidence type="ECO:0000259" key="6">
    <source>
        <dbReference type="PROSITE" id="PS50950"/>
    </source>
</evidence>
<reference evidence="7" key="2">
    <citation type="submission" date="2021-03" db="UniProtKB">
        <authorList>
            <consortium name="Ensembl"/>
        </authorList>
    </citation>
    <scope>IDENTIFICATION</scope>
</reference>
<keyword evidence="2 5" id="KW-0863">Zinc-finger</keyword>
<dbReference type="PANTHER" id="PTHR31751:SF35">
    <property type="entry name" value="RNA PSEUDOURIDYLATE SYNTHASE DOMAIN-CONTAINING PROTEIN 1 ISOFORM X1"/>
    <property type="match status" value="1"/>
</dbReference>
<evidence type="ECO:0000256" key="5">
    <source>
        <dbReference type="PROSITE-ProRule" id="PRU00309"/>
    </source>
</evidence>
<dbReference type="Proteomes" id="UP000008143">
    <property type="component" value="Chromosome 9"/>
</dbReference>
<dbReference type="Ensembl" id="ENSXETT00000109211">
    <property type="protein sequence ID" value="ENSXETP00000104576"/>
    <property type="gene ID" value="ENSXETG00000039706"/>
</dbReference>
<feature type="domain" description="THAP-type" evidence="6">
    <location>
        <begin position="1"/>
        <end position="94"/>
    </location>
</feature>
<dbReference type="SMART" id="SM00980">
    <property type="entry name" value="THAP"/>
    <property type="match status" value="1"/>
</dbReference>
<evidence type="ECO:0000256" key="3">
    <source>
        <dbReference type="ARBA" id="ARBA00022833"/>
    </source>
</evidence>
<keyword evidence="3" id="KW-0862">Zinc</keyword>
<evidence type="ECO:0000313" key="7">
    <source>
        <dbReference type="Ensembl" id="ENSXETP00000104576"/>
    </source>
</evidence>
<proteinExistence type="predicted"/>
<dbReference type="Bgee" id="ENSXETG00000039706">
    <property type="expression patterns" value="Expressed in gastrula and 10 other cell types or tissues"/>
</dbReference>
<keyword evidence="8" id="KW-1185">Reference proteome</keyword>
<dbReference type="PROSITE" id="PS50950">
    <property type="entry name" value="ZF_THAP"/>
    <property type="match status" value="1"/>
</dbReference>
<name>A0A803J9M1_XENTR</name>
<dbReference type="PANTHER" id="PTHR31751">
    <property type="entry name" value="SI:CH211-108C17.2-RELATED-RELATED"/>
    <property type="match status" value="1"/>
</dbReference>
<dbReference type="GeneTree" id="ENSGT00940000164945"/>
<dbReference type="GO" id="GO:0003677">
    <property type="term" value="F:DNA binding"/>
    <property type="evidence" value="ECO:0007669"/>
    <property type="project" value="UniProtKB-UniRule"/>
</dbReference>
<protein>
    <submittedName>
        <fullName evidence="7">RNA pseudouridine synthase domain containing 1</fullName>
    </submittedName>
    <submittedName>
        <fullName evidence="9 10">RNA pseudouridylate synthase domain-containing protein 1 isoform X3</fullName>
    </submittedName>
</protein>
<dbReference type="SUPFAM" id="SSF57716">
    <property type="entry name" value="Glucocorticoid receptor-like (DNA-binding domain)"/>
    <property type="match status" value="1"/>
</dbReference>
<evidence type="ECO:0000313" key="9">
    <source>
        <dbReference type="RefSeq" id="XP_012826273.2"/>
    </source>
</evidence>
<accession>A0A803J9M1</accession>
<evidence type="ECO:0000256" key="4">
    <source>
        <dbReference type="ARBA" id="ARBA00023125"/>
    </source>
</evidence>
<keyword evidence="1" id="KW-0479">Metal-binding</keyword>
<reference evidence="7" key="1">
    <citation type="journal article" date="2010" name="Science">
        <title>The genome of the Western clawed frog Xenopus tropicalis.</title>
        <authorList>
            <person name="Hellsten U."/>
            <person name="Harland R.M."/>
            <person name="Gilchrist M.J."/>
            <person name="Hendrix D."/>
            <person name="Jurka J."/>
            <person name="Kapitonov V."/>
            <person name="Ovcharenko I."/>
            <person name="Putnam N.H."/>
            <person name="Shu S."/>
            <person name="Taher L."/>
            <person name="Blitz I.L."/>
            <person name="Blumberg B."/>
            <person name="Dichmann D.S."/>
            <person name="Dubchak I."/>
            <person name="Amaya E."/>
            <person name="Detter J.C."/>
            <person name="Fletcher R."/>
            <person name="Gerhard D.S."/>
            <person name="Goodstein D."/>
            <person name="Graves T."/>
            <person name="Grigoriev I.V."/>
            <person name="Grimwood J."/>
            <person name="Kawashima T."/>
            <person name="Lindquist E."/>
            <person name="Lucas S.M."/>
            <person name="Mead P.E."/>
            <person name="Mitros T."/>
            <person name="Ogino H."/>
            <person name="Ohta Y."/>
            <person name="Poliakov A.V."/>
            <person name="Pollet N."/>
            <person name="Robert J."/>
            <person name="Salamov A."/>
            <person name="Sater A.K."/>
            <person name="Schmutz J."/>
            <person name="Terry A."/>
            <person name="Vize P.D."/>
            <person name="Warren W.C."/>
            <person name="Wells D."/>
            <person name="Wills A."/>
            <person name="Wilson R.K."/>
            <person name="Zimmerman L.B."/>
            <person name="Zorn A.M."/>
            <person name="Grainger R."/>
            <person name="Grammer T."/>
            <person name="Khokha M.K."/>
            <person name="Richardson P.M."/>
            <person name="Rokhsar D.S."/>
        </authorList>
    </citation>
    <scope>NUCLEOTIDE SEQUENCE [LARGE SCALE GENOMIC DNA]</scope>
    <source>
        <strain evidence="7">Nigerian</strain>
    </source>
</reference>
<dbReference type="AlphaFoldDB" id="A0A803J9M1"/>
<evidence type="ECO:0000313" key="11">
    <source>
        <dbReference type="Xenbase" id="XB-GENE-953402"/>
    </source>
</evidence>
<dbReference type="GeneID" id="100380010"/>
<evidence type="ECO:0000313" key="10">
    <source>
        <dbReference type="RefSeq" id="XP_012826274.2"/>
    </source>
</evidence>